<name>A0AAN6S309_9PEZI</name>
<dbReference type="GO" id="GO:0009249">
    <property type="term" value="P:protein lipoylation"/>
    <property type="evidence" value="ECO:0007669"/>
    <property type="project" value="InterPro"/>
</dbReference>
<keyword evidence="6" id="KW-0436">Ligase</keyword>
<evidence type="ECO:0000256" key="2">
    <source>
        <dbReference type="ARBA" id="ARBA00005085"/>
    </source>
</evidence>
<dbReference type="Pfam" id="PF21948">
    <property type="entry name" value="LplA-B_cat"/>
    <property type="match status" value="1"/>
</dbReference>
<feature type="domain" description="BPL/LPL catalytic" evidence="5">
    <location>
        <begin position="78"/>
        <end position="273"/>
    </location>
</feature>
<evidence type="ECO:0000256" key="3">
    <source>
        <dbReference type="ARBA" id="ARBA00008242"/>
    </source>
</evidence>
<dbReference type="GO" id="GO:0017118">
    <property type="term" value="F:lipoyltransferase activity"/>
    <property type="evidence" value="ECO:0007669"/>
    <property type="project" value="TreeGrafter"/>
</dbReference>
<proteinExistence type="inferred from homology"/>
<comment type="caution">
    <text evidence="6">The sequence shown here is derived from an EMBL/GenBank/DDBJ whole genome shotgun (WGS) entry which is preliminary data.</text>
</comment>
<reference evidence="7" key="1">
    <citation type="journal article" date="2023" name="Mol. Phylogenet. Evol.">
        <title>Genome-scale phylogeny and comparative genomics of the fungal order Sordariales.</title>
        <authorList>
            <person name="Hensen N."/>
            <person name="Bonometti L."/>
            <person name="Westerberg I."/>
            <person name="Brannstrom I.O."/>
            <person name="Guillou S."/>
            <person name="Cros-Aarteil S."/>
            <person name="Calhoun S."/>
            <person name="Haridas S."/>
            <person name="Kuo A."/>
            <person name="Mondo S."/>
            <person name="Pangilinan J."/>
            <person name="Riley R."/>
            <person name="LaButti K."/>
            <person name="Andreopoulos B."/>
            <person name="Lipzen A."/>
            <person name="Chen C."/>
            <person name="Yan M."/>
            <person name="Daum C."/>
            <person name="Ng V."/>
            <person name="Clum A."/>
            <person name="Steindorff A."/>
            <person name="Ohm R.A."/>
            <person name="Martin F."/>
            <person name="Silar P."/>
            <person name="Natvig D.O."/>
            <person name="Lalanne C."/>
            <person name="Gautier V."/>
            <person name="Ament-Velasquez S.L."/>
            <person name="Kruys A."/>
            <person name="Hutchinson M.I."/>
            <person name="Powell A.J."/>
            <person name="Barry K."/>
            <person name="Miller A.N."/>
            <person name="Grigoriev I.V."/>
            <person name="Debuchy R."/>
            <person name="Gladieux P."/>
            <person name="Hiltunen Thoren M."/>
            <person name="Johannesson H."/>
        </authorList>
    </citation>
    <scope>NUCLEOTIDE SEQUENCE [LARGE SCALE GENOMIC DNA]</scope>
    <source>
        <strain evidence="7">CBS 340.73</strain>
    </source>
</reference>
<dbReference type="InterPro" id="IPR004143">
    <property type="entry name" value="BPL_LPL_catalytic"/>
</dbReference>
<dbReference type="PANTHER" id="PTHR12561:SF3">
    <property type="entry name" value="LIPOYLTRANSFERASE 1, MITOCHONDRIAL"/>
    <property type="match status" value="1"/>
</dbReference>
<comment type="pathway">
    <text evidence="2">Protein modification; protein lipoylation via exogenous pathway; protein N(6)-(lipoyl)lysine from lipoate: step 2/2.</text>
</comment>
<sequence>MALHCRSSTLLWMPTLNRPLISLITTSGGRQPVRLFTQSQHRRFTDDARLAKRIQIYQSRSSNPYVNLSVEHYLLQHSHPDSTVLFLYKNRPCVVIGRNQNPWLEVNLALLREGLSGSPIDLVRRRSGGGTVFHDSGNVNWSVICPPAAFDRNKHAEMVVRAVQPLLQPGLRVRVNERHDIVMDVTPEGKTFKVSGSAYKLTRLRSLHHGTCLLSSPNLGHISRLLRSPAEPYIKARGVESVRSPVRNVGIANTSDFTDAVITEFCKMYDHHESEMVEVDDSGVETEKIRNGVNELMSPDWIYGQTPQFTFSTHPTEDDPRERPPLPADLPSNFRTEMVVRHGQIQSASVSGLSFVIDPDDPDFIPGDYPPDDIHNGRFTLDADVLGGLLVGRKIYGGDGVYDWRRALVLAGGEFTSSNGTIEPADNVGTFLNTMLGIQPKDP</sequence>
<dbReference type="PANTHER" id="PTHR12561">
    <property type="entry name" value="LIPOATE-PROTEIN LIGASE"/>
    <property type="match status" value="1"/>
</dbReference>
<gene>
    <name evidence="6" type="ORF">QBC46DRAFT_388233</name>
</gene>
<evidence type="ECO:0000256" key="4">
    <source>
        <dbReference type="ARBA" id="ARBA00015925"/>
    </source>
</evidence>
<evidence type="ECO:0000313" key="6">
    <source>
        <dbReference type="EMBL" id="KAK3939242.1"/>
    </source>
</evidence>
<dbReference type="Proteomes" id="UP001303473">
    <property type="component" value="Unassembled WGS sequence"/>
</dbReference>
<comment type="function">
    <text evidence="1">Catalyzes both the ATP-dependent activation of exogenously supplied lipoate to lipoyl-AMP and the transfer of the activated lipoyl onto the lipoyl domains of lipoate-dependent enzymes.</text>
</comment>
<dbReference type="PROSITE" id="PS51733">
    <property type="entry name" value="BPL_LPL_CATALYTIC"/>
    <property type="match status" value="1"/>
</dbReference>
<dbReference type="Gene3D" id="3.30.930.10">
    <property type="entry name" value="Bira Bifunctional Protein, Domain 2"/>
    <property type="match status" value="1"/>
</dbReference>
<dbReference type="GO" id="GO:0016874">
    <property type="term" value="F:ligase activity"/>
    <property type="evidence" value="ECO:0007669"/>
    <property type="project" value="UniProtKB-KW"/>
</dbReference>
<evidence type="ECO:0000259" key="5">
    <source>
        <dbReference type="PROSITE" id="PS51733"/>
    </source>
</evidence>
<evidence type="ECO:0000313" key="7">
    <source>
        <dbReference type="Proteomes" id="UP001303473"/>
    </source>
</evidence>
<keyword evidence="7" id="KW-1185">Reference proteome</keyword>
<protein>
    <recommendedName>
        <fullName evidence="4">Putative lipoate-protein ligase A</fullName>
    </recommendedName>
</protein>
<comment type="similarity">
    <text evidence="3">Belongs to the LplA family.</text>
</comment>
<dbReference type="InterPro" id="IPR045864">
    <property type="entry name" value="aa-tRNA-synth_II/BPL/LPL"/>
</dbReference>
<dbReference type="InterPro" id="IPR004562">
    <property type="entry name" value="LipoylTrfase_LipoateP_Ligase"/>
</dbReference>
<dbReference type="EMBL" id="MU853814">
    <property type="protein sequence ID" value="KAK3939242.1"/>
    <property type="molecule type" value="Genomic_DNA"/>
</dbReference>
<dbReference type="SUPFAM" id="SSF55681">
    <property type="entry name" value="Class II aaRS and biotin synthetases"/>
    <property type="match status" value="1"/>
</dbReference>
<dbReference type="CDD" id="cd16443">
    <property type="entry name" value="LplA"/>
    <property type="match status" value="1"/>
</dbReference>
<organism evidence="6 7">
    <name type="scientific">Diplogelasinospora grovesii</name>
    <dbReference type="NCBI Taxonomy" id="303347"/>
    <lineage>
        <taxon>Eukaryota</taxon>
        <taxon>Fungi</taxon>
        <taxon>Dikarya</taxon>
        <taxon>Ascomycota</taxon>
        <taxon>Pezizomycotina</taxon>
        <taxon>Sordariomycetes</taxon>
        <taxon>Sordariomycetidae</taxon>
        <taxon>Sordariales</taxon>
        <taxon>Diplogelasinosporaceae</taxon>
        <taxon>Diplogelasinospora</taxon>
    </lineage>
</organism>
<accession>A0AAN6S309</accession>
<dbReference type="GO" id="GO:0005739">
    <property type="term" value="C:mitochondrion"/>
    <property type="evidence" value="ECO:0007669"/>
    <property type="project" value="TreeGrafter"/>
</dbReference>
<evidence type="ECO:0000256" key="1">
    <source>
        <dbReference type="ARBA" id="ARBA00003253"/>
    </source>
</evidence>
<dbReference type="AlphaFoldDB" id="A0AAN6S309"/>